<dbReference type="SUPFAM" id="SSF111126">
    <property type="entry name" value="Ligand-binding domain in the NO signalling and Golgi transport"/>
    <property type="match status" value="1"/>
</dbReference>
<organism evidence="1 2">
    <name type="scientific">Sporosarcina jeotgali</name>
    <dbReference type="NCBI Taxonomy" id="3020056"/>
    <lineage>
        <taxon>Bacteria</taxon>
        <taxon>Bacillati</taxon>
        <taxon>Bacillota</taxon>
        <taxon>Bacilli</taxon>
        <taxon>Bacillales</taxon>
        <taxon>Caryophanaceae</taxon>
        <taxon>Sporosarcina</taxon>
    </lineage>
</organism>
<protein>
    <submittedName>
        <fullName evidence="1">YslB family protein</fullName>
    </submittedName>
</protein>
<accession>A0ABZ0KUL6</accession>
<dbReference type="Proteomes" id="UP001303532">
    <property type="component" value="Chromosome"/>
</dbReference>
<dbReference type="InterPro" id="IPR024096">
    <property type="entry name" value="NO_sig/Golgi_transp_ligand-bd"/>
</dbReference>
<reference evidence="1 2" key="1">
    <citation type="submission" date="2023-01" db="EMBL/GenBank/DDBJ databases">
        <title>Sporosarcina sp. nov., isolated from Korean tranditional fermented seafood 'Jeotgal'.</title>
        <authorList>
            <person name="Yang A.-I."/>
        </authorList>
    </citation>
    <scope>NUCLEOTIDE SEQUENCE [LARGE SCALE GENOMIC DNA]</scope>
    <source>
        <strain evidence="1 2">B2O-1</strain>
    </source>
</reference>
<gene>
    <name evidence="1" type="ORF">PGH26_09400</name>
</gene>
<evidence type="ECO:0000313" key="1">
    <source>
        <dbReference type="EMBL" id="WOV83143.1"/>
    </source>
</evidence>
<proteinExistence type="predicted"/>
<evidence type="ECO:0000313" key="2">
    <source>
        <dbReference type="Proteomes" id="UP001303532"/>
    </source>
</evidence>
<dbReference type="Pfam" id="PF10702">
    <property type="entry name" value="DUF2507"/>
    <property type="match status" value="1"/>
</dbReference>
<dbReference type="EMBL" id="CP116341">
    <property type="protein sequence ID" value="WOV83143.1"/>
    <property type="molecule type" value="Genomic_DNA"/>
</dbReference>
<dbReference type="InterPro" id="IPR019642">
    <property type="entry name" value="DUF2507"/>
</dbReference>
<name>A0ABZ0KUL6_9BACL</name>
<sequence length="139" mass="15838">MAHETTGEPTRFGYELLRDHVIPGILGKHEDDILYWAGKEIARKFPVFSTDEIPDFFNEAGWGELSLASSGKEEADYQLSERIISPATKDSYHLESGFIAEQYQIANGCLTECYGSRDEKTGQIVLQVRWDETFKIEKK</sequence>
<dbReference type="RefSeq" id="WP_323690819.1">
    <property type="nucleotide sequence ID" value="NZ_CP116341.1"/>
</dbReference>
<keyword evidence="2" id="KW-1185">Reference proteome</keyword>
<dbReference type="Gene3D" id="3.30.1380.20">
    <property type="entry name" value="Trafficking protein particle complex subunit 3"/>
    <property type="match status" value="1"/>
</dbReference>